<keyword evidence="4" id="KW-1185">Reference proteome</keyword>
<dbReference type="Proteomes" id="UP000299102">
    <property type="component" value="Unassembled WGS sequence"/>
</dbReference>
<feature type="compositionally biased region" description="Basic and acidic residues" evidence="1">
    <location>
        <begin position="214"/>
        <end position="224"/>
    </location>
</feature>
<dbReference type="Gene3D" id="3.30.420.10">
    <property type="entry name" value="Ribonuclease H-like superfamily/Ribonuclease H"/>
    <property type="match status" value="1"/>
</dbReference>
<dbReference type="AlphaFoldDB" id="A0A4C1Z890"/>
<organism evidence="3 4">
    <name type="scientific">Eumeta variegata</name>
    <name type="common">Bagworm moth</name>
    <name type="synonym">Eumeta japonica</name>
    <dbReference type="NCBI Taxonomy" id="151549"/>
    <lineage>
        <taxon>Eukaryota</taxon>
        <taxon>Metazoa</taxon>
        <taxon>Ecdysozoa</taxon>
        <taxon>Arthropoda</taxon>
        <taxon>Hexapoda</taxon>
        <taxon>Insecta</taxon>
        <taxon>Pterygota</taxon>
        <taxon>Neoptera</taxon>
        <taxon>Endopterygota</taxon>
        <taxon>Lepidoptera</taxon>
        <taxon>Glossata</taxon>
        <taxon>Ditrysia</taxon>
        <taxon>Tineoidea</taxon>
        <taxon>Psychidae</taxon>
        <taxon>Oiketicinae</taxon>
        <taxon>Eumeta</taxon>
    </lineage>
</organism>
<evidence type="ECO:0000313" key="4">
    <source>
        <dbReference type="Proteomes" id="UP000299102"/>
    </source>
</evidence>
<reference evidence="3 4" key="1">
    <citation type="journal article" date="2019" name="Commun. Biol.">
        <title>The bagworm genome reveals a unique fibroin gene that provides high tensile strength.</title>
        <authorList>
            <person name="Kono N."/>
            <person name="Nakamura H."/>
            <person name="Ohtoshi R."/>
            <person name="Tomita M."/>
            <person name="Numata K."/>
            <person name="Arakawa K."/>
        </authorList>
    </citation>
    <scope>NUCLEOTIDE SEQUENCE [LARGE SCALE GENOMIC DNA]</scope>
</reference>
<dbReference type="GO" id="GO:0003676">
    <property type="term" value="F:nucleic acid binding"/>
    <property type="evidence" value="ECO:0007669"/>
    <property type="project" value="InterPro"/>
</dbReference>
<feature type="compositionally biased region" description="Polar residues" evidence="1">
    <location>
        <begin position="233"/>
        <end position="246"/>
    </location>
</feature>
<dbReference type="InterPro" id="IPR050951">
    <property type="entry name" value="Retrovirus_Pol_polyprotein"/>
</dbReference>
<comment type="caution">
    <text evidence="3">The sequence shown here is derived from an EMBL/GenBank/DDBJ whole genome shotgun (WGS) entry which is preliminary data.</text>
</comment>
<accession>A0A4C1Z890</accession>
<sequence>MRTSRAVGACGACTALRPAPARAPLAPWPYPARPWERVHLDMLSVAGGTHLVVVDAHSKWVEWAPLADGAGTEPVLRRLSEMLGRFGLPRTIVTDNATPFTSARFRRYCEYDRCLSGAVDARPERAYEARLVVSTITGVVSTYSRTNSVSKETRRSVITLARWRRRLHSGHPPQAAYEHYNSDESDDDYTFVKMQSNADDRARQTEIETTTTRGADRADERQSAEDCGEELNISKNDSNTTSSSPQGGEEGGDTMSRGCDSTEAENEDANSSGSDPEWTPPPHYRARLPSSPSKVNLSRRLRR</sequence>
<evidence type="ECO:0000259" key="2">
    <source>
        <dbReference type="PROSITE" id="PS50994"/>
    </source>
</evidence>
<dbReference type="PANTHER" id="PTHR37984:SF5">
    <property type="entry name" value="PROTEIN NYNRIN-LIKE"/>
    <property type="match status" value="1"/>
</dbReference>
<protein>
    <submittedName>
        <fullName evidence="3">Uncharacterized protein K02A2.6</fullName>
    </submittedName>
</protein>
<dbReference type="PANTHER" id="PTHR37984">
    <property type="entry name" value="PROTEIN CBG26694"/>
    <property type="match status" value="1"/>
</dbReference>
<dbReference type="EMBL" id="BGZK01001698">
    <property type="protein sequence ID" value="GBP84796.1"/>
    <property type="molecule type" value="Genomic_DNA"/>
</dbReference>
<dbReference type="InterPro" id="IPR012337">
    <property type="entry name" value="RNaseH-like_sf"/>
</dbReference>
<evidence type="ECO:0000256" key="1">
    <source>
        <dbReference type="SAM" id="MobiDB-lite"/>
    </source>
</evidence>
<dbReference type="InterPro" id="IPR001584">
    <property type="entry name" value="Integrase_cat-core"/>
</dbReference>
<feature type="region of interest" description="Disordered" evidence="1">
    <location>
        <begin position="196"/>
        <end position="303"/>
    </location>
</feature>
<dbReference type="InterPro" id="IPR036397">
    <property type="entry name" value="RNaseH_sf"/>
</dbReference>
<dbReference type="STRING" id="151549.A0A4C1Z890"/>
<evidence type="ECO:0000313" key="3">
    <source>
        <dbReference type="EMBL" id="GBP84796.1"/>
    </source>
</evidence>
<feature type="domain" description="Integrase catalytic" evidence="2">
    <location>
        <begin position="30"/>
        <end position="111"/>
    </location>
</feature>
<dbReference type="SUPFAM" id="SSF53098">
    <property type="entry name" value="Ribonuclease H-like"/>
    <property type="match status" value="1"/>
</dbReference>
<gene>
    <name evidence="3" type="ORF">EVAR_66666_1</name>
</gene>
<dbReference type="PROSITE" id="PS50994">
    <property type="entry name" value="INTEGRASE"/>
    <property type="match status" value="1"/>
</dbReference>
<name>A0A4C1Z890_EUMVA</name>
<proteinExistence type="predicted"/>
<dbReference type="GO" id="GO:0015074">
    <property type="term" value="P:DNA integration"/>
    <property type="evidence" value="ECO:0007669"/>
    <property type="project" value="InterPro"/>
</dbReference>